<comment type="caution">
    <text evidence="1">The sequence shown here is derived from an EMBL/GenBank/DDBJ whole genome shotgun (WGS) entry which is preliminary data.</text>
</comment>
<dbReference type="AlphaFoldDB" id="A0A0F9EIG3"/>
<organism evidence="1">
    <name type="scientific">marine sediment metagenome</name>
    <dbReference type="NCBI Taxonomy" id="412755"/>
    <lineage>
        <taxon>unclassified sequences</taxon>
        <taxon>metagenomes</taxon>
        <taxon>ecological metagenomes</taxon>
    </lineage>
</organism>
<gene>
    <name evidence="1" type="ORF">LCGC14_2071570</name>
</gene>
<protein>
    <recommendedName>
        <fullName evidence="2">Cadherin domain-containing protein</fullName>
    </recommendedName>
</protein>
<proteinExistence type="predicted"/>
<dbReference type="EMBL" id="LAZR01024859">
    <property type="protein sequence ID" value="KKL73769.1"/>
    <property type="molecule type" value="Genomic_DNA"/>
</dbReference>
<reference evidence="1" key="1">
    <citation type="journal article" date="2015" name="Nature">
        <title>Complex archaea that bridge the gap between prokaryotes and eukaryotes.</title>
        <authorList>
            <person name="Spang A."/>
            <person name="Saw J.H."/>
            <person name="Jorgensen S.L."/>
            <person name="Zaremba-Niedzwiedzka K."/>
            <person name="Martijn J."/>
            <person name="Lind A.E."/>
            <person name="van Eijk R."/>
            <person name="Schleper C."/>
            <person name="Guy L."/>
            <person name="Ettema T.J."/>
        </authorList>
    </citation>
    <scope>NUCLEOTIDE SEQUENCE</scope>
</reference>
<name>A0A0F9EIG3_9ZZZZ</name>
<accession>A0A0F9EIG3</accession>
<evidence type="ECO:0000313" key="1">
    <source>
        <dbReference type="EMBL" id="KKL73769.1"/>
    </source>
</evidence>
<sequence>MGNDDDSANAADDCGNGLTVICQENSASAPWGWDQGSDYSGQIWYEPAELGNNHFTFSDTFDSPTTCASSLYTNRTVINMCLLSADTTIPDVSGPSTYQYTVGDTGNSLSFTLGDTHPGLYNTTMDGVLYNSTKSWTNGSVSIAIDNLGVGSHTLIIYVYDSENNTQSKSVSIDVLQLPDTTLPDISGPSTYQYTVGNTGNSLSFTLGDKNPGVYNTTMNGGLYNSTKTWTNGSLSINVDGLGVGIHTLIIYIYDLEGNQQSHTVNIEVLPILEPDTASPDITGPTNYQYIVDETENILVLTIGDINPNVYDVLLDGKIYLNDIAWINGTISITIDGLGIGTYILEVVVYDMESNFVKHTISITVEDIEMTSTPTTTSPVTPTTIPISASETSTISSTTGMQSSV</sequence>
<evidence type="ECO:0008006" key="2">
    <source>
        <dbReference type="Google" id="ProtNLM"/>
    </source>
</evidence>
<feature type="non-terminal residue" evidence="1">
    <location>
        <position position="405"/>
    </location>
</feature>